<reference evidence="2 3" key="1">
    <citation type="submission" date="2016-10" db="EMBL/GenBank/DDBJ databases">
        <authorList>
            <person name="de Groot N.N."/>
        </authorList>
    </citation>
    <scope>NUCLEOTIDE SEQUENCE [LARGE SCALE GENOMIC DNA]</scope>
    <source>
        <strain evidence="2 3">CGMCC 1.9156</strain>
    </source>
</reference>
<dbReference type="PROSITE" id="PS01124">
    <property type="entry name" value="HTH_ARAC_FAMILY_2"/>
    <property type="match status" value="1"/>
</dbReference>
<organism evidence="2 3">
    <name type="scientific">Sunxiuqinia elliptica</name>
    <dbReference type="NCBI Taxonomy" id="655355"/>
    <lineage>
        <taxon>Bacteria</taxon>
        <taxon>Pseudomonadati</taxon>
        <taxon>Bacteroidota</taxon>
        <taxon>Bacteroidia</taxon>
        <taxon>Marinilabiliales</taxon>
        <taxon>Prolixibacteraceae</taxon>
        <taxon>Sunxiuqinia</taxon>
    </lineage>
</organism>
<feature type="domain" description="HTH araC/xylS-type" evidence="1">
    <location>
        <begin position="139"/>
        <end position="233"/>
    </location>
</feature>
<dbReference type="EMBL" id="FONW01000008">
    <property type="protein sequence ID" value="SFF51173.1"/>
    <property type="molecule type" value="Genomic_DNA"/>
</dbReference>
<dbReference type="AlphaFoldDB" id="A0A1I2JBG8"/>
<dbReference type="GO" id="GO:0043565">
    <property type="term" value="F:sequence-specific DNA binding"/>
    <property type="evidence" value="ECO:0007669"/>
    <property type="project" value="InterPro"/>
</dbReference>
<name>A0A1I2JBG8_9BACT</name>
<protein>
    <submittedName>
        <fullName evidence="2">AraC-type DNA-binding protein</fullName>
    </submittedName>
</protein>
<dbReference type="Pfam" id="PF20240">
    <property type="entry name" value="DUF6597"/>
    <property type="match status" value="1"/>
</dbReference>
<dbReference type="STRING" id="655355.SAMN05216283_10847"/>
<gene>
    <name evidence="2" type="ORF">SAMN05216283_10847</name>
</gene>
<dbReference type="RefSeq" id="WP_093920563.1">
    <property type="nucleotide sequence ID" value="NZ_FONW01000008.1"/>
</dbReference>
<dbReference type="Gene3D" id="1.10.10.60">
    <property type="entry name" value="Homeodomain-like"/>
    <property type="match status" value="1"/>
</dbReference>
<dbReference type="InterPro" id="IPR018060">
    <property type="entry name" value="HTH_AraC"/>
</dbReference>
<accession>A0A1I2JBG8</accession>
<keyword evidence="3" id="KW-1185">Reference proteome</keyword>
<dbReference type="GO" id="GO:0003700">
    <property type="term" value="F:DNA-binding transcription factor activity"/>
    <property type="evidence" value="ECO:0007669"/>
    <property type="project" value="InterPro"/>
</dbReference>
<sequence length="247" mass="29493">MKYREIAVDGFLHHFVQCFWEYENGKQPIVHTILPDGYFDLIMTFEERKLMSVQLTGSWTKPIDVSIPKHSKMFAIRFKLLATEYLFQQEIKSILDTTKQLPGKFWNLERYESNQFEVFVADTIQHLKESIRHLKEIDQRKLELFELIYEGKLNSVADLSQEVHWSSRQMNRYFNNQFGFPLKEFLKIVRCRSSYKDIAEGVLFPQKSYFDQAHFIKEVKKYTGTTPKELHKNTNDRFLQLSSREQA</sequence>
<dbReference type="InterPro" id="IPR046532">
    <property type="entry name" value="DUF6597"/>
</dbReference>
<keyword evidence="2" id="KW-0238">DNA-binding</keyword>
<evidence type="ECO:0000313" key="2">
    <source>
        <dbReference type="EMBL" id="SFF51173.1"/>
    </source>
</evidence>
<proteinExistence type="predicted"/>
<dbReference type="Proteomes" id="UP000198964">
    <property type="component" value="Unassembled WGS sequence"/>
</dbReference>
<dbReference type="SMART" id="SM00342">
    <property type="entry name" value="HTH_ARAC"/>
    <property type="match status" value="1"/>
</dbReference>
<evidence type="ECO:0000259" key="1">
    <source>
        <dbReference type="PROSITE" id="PS01124"/>
    </source>
</evidence>
<evidence type="ECO:0000313" key="3">
    <source>
        <dbReference type="Proteomes" id="UP000198964"/>
    </source>
</evidence>